<dbReference type="Pfam" id="PF00078">
    <property type="entry name" value="RVT_1"/>
    <property type="match status" value="1"/>
</dbReference>
<dbReference type="Pfam" id="PF13966">
    <property type="entry name" value="zf-RVT"/>
    <property type="match status" value="1"/>
</dbReference>
<feature type="compositionally biased region" description="Basic and acidic residues" evidence="1">
    <location>
        <begin position="541"/>
        <end position="550"/>
    </location>
</feature>
<feature type="compositionally biased region" description="Acidic residues" evidence="1">
    <location>
        <begin position="501"/>
        <end position="511"/>
    </location>
</feature>
<dbReference type="SUPFAM" id="SSF56672">
    <property type="entry name" value="DNA/RNA polymerases"/>
    <property type="match status" value="1"/>
</dbReference>
<dbReference type="CDD" id="cd01650">
    <property type="entry name" value="RT_nLTR_like"/>
    <property type="match status" value="1"/>
</dbReference>
<evidence type="ECO:0000259" key="2">
    <source>
        <dbReference type="PROSITE" id="PS50878"/>
    </source>
</evidence>
<feature type="domain" description="Reverse transcriptase" evidence="2">
    <location>
        <begin position="943"/>
        <end position="1221"/>
    </location>
</feature>
<dbReference type="PROSITE" id="PS50878">
    <property type="entry name" value="RT_POL"/>
    <property type="match status" value="1"/>
</dbReference>
<name>A0A5H2XKI7_PRUDU</name>
<dbReference type="InterPro" id="IPR026960">
    <property type="entry name" value="RVT-Znf"/>
</dbReference>
<proteinExistence type="predicted"/>
<feature type="compositionally biased region" description="Polar residues" evidence="1">
    <location>
        <begin position="451"/>
        <end position="464"/>
    </location>
</feature>
<gene>
    <name evidence="3" type="ORF">Prudu_184S000200</name>
</gene>
<sequence>MPIQRFFRQYKGDSFQVWMEKLNNGKGLHMRLSKCVHGVVRSVVVPQGRNNFGWVSMKENLETILTGRINSNMVNPAAEADCVASSGKGRSVGKTYKEAVESENGHERTATENNITVGNSNWSWVVACERQVLHQSWSDIRLALTSWLDKEVELFPYQINRAFFVCDSKEEAFRVNNTGKLAMEGQTDVLLYSWERGLENNIPKIVSYGGWIGVSGLPMHWWRKDFFERIGNECGGLIELDQRTENFKYLFEARIKTRKNQVGFLPEIVILNEGSESYFVKIRPISPAIRPTNSWFPPPKMAGGRKPVETSDGVGLFNHGDFFSTHVEGERGNHIEKRNFIGTEKDCDRLAARTLECGSGICGIGRLPGLLAPQLEPTTKSCQLPADLAKGPKFGPVLEAISEPNPAIKTVSNSGPGGNCDPIPNFQGNVSWAGPAQQETRFRSKFCRLSGRSTKSNRRGASSTHDVRPGHGGEFATISEDRQGDESCDSVDGRSIASAGTEEDDLPSEVEETVDVIESDDRSVARIMNELEDKNCEEDDKVPGKERGGEVGHSNSDDIEGGNGDGVVGEKTKEVEFVSYSRRKRLGEEKHSRIMAKLNLTMVPIRKQLSLGCLSKSSRSNGESGRKRKGCSTRVEPEVDSVQSKLLMREETKKEVFDRRLAAGIWGSRFKEWVYAPSRGRSGGIAGKRSVQKTGQIPLSEEWEDSFPHVKHTALARVTSDHCPIMLDTSILKWGPGPFRFENMWIEHPEFKKKFKQWWGKIRLTDGRVWNKEVFGDLVSAKKEAEARIAALDLMEGQGGSQRRGEVETKGENPVGKRWGQQHQVFSSYSKWQKEKKFYPEAGSSGGGVVVSEGEIELEIINFFKNLYSSNVEAGWCLEGLNWNAISVEEAEWLDRPFEEEEVKRAVFDCGIDKSPGPDGFSMLLFQSCWDIVKEDLMKVMADFFNCGIINAITNETFICLIPKKKESVKVSDFRPISLVTSLYKMVSKVLASRLREVLGSTISSYQSAFVQGRQILDAALIANEVVEESRRLNKSGMVFKIDLEKAYDHVEWRFVDEVLIRKGFGDRWRSWIRGCLETANFSVMINGRPRGKFRASRGLRQGDPLSPFLFTLVMDVLSRIMEKAQDADEFHGLSPGNGMVEISHLQFADDTIFFIEDKEEYWNNLLQILELFCFVSGMTINKSKCSLVGINLDDGMVNEMAGAWGCDVGVWPMLYLGLPLGGNPRAIKFWDPVVEKVENRLQKWKRACLSKGGRLTMIQAVLCSIPIYYMSLFRIPIGVANRIEKLMRDFLWEGLDGKSNHAVSWEVVGKAKFCGGLGVGSLRARSVALRAKWLWRFPNEPHALWHKVIRSIYGMDTNGWDAKPATRGSCRCPWRDISSGYNLFLQGCVFVVGSGVRVRFWEDDWGRGGVLKEVFPRLFNLSRKQNHNISSFASSDGLLLSWDFGFRRNLNELEITEVARLLDLLEGVRLFTSRLDKRIWKFDPSGLFTCHSFCSHIQNCGEGEIFPPYTQIWKAKTPLKVKIFVWQAVLGKLNTGDTLQRRCPYLCMSPHWCALCNMAGDSVNHLLLHCPFSLKLWETLLQEVNTVWVIPEGCFELFSIRIDALGRGKKAKVLWGSLMQAVVWNLWLERNRRIFEDYKSGSGRVMG</sequence>
<feature type="region of interest" description="Disordered" evidence="1">
    <location>
        <begin position="614"/>
        <end position="635"/>
    </location>
</feature>
<evidence type="ECO:0000256" key="1">
    <source>
        <dbReference type="SAM" id="MobiDB-lite"/>
    </source>
</evidence>
<reference evidence="3" key="1">
    <citation type="journal article" date="2019" name="Science">
        <title>Mutation of a bHLH transcription factor allowed almond domestication.</title>
        <authorList>
            <person name="Sanchez-Perez R."/>
            <person name="Pavan S."/>
            <person name="Mazzeo R."/>
            <person name="Moldovan C."/>
            <person name="Aiese Cigliano R."/>
            <person name="Del Cueto J."/>
            <person name="Ricciardi F."/>
            <person name="Lotti C."/>
            <person name="Ricciardi L."/>
            <person name="Dicenta F."/>
            <person name="Lopez-Marques R.L."/>
            <person name="Lindberg Moller B."/>
        </authorList>
    </citation>
    <scope>NUCLEOTIDE SEQUENCE</scope>
</reference>
<feature type="region of interest" description="Disordered" evidence="1">
    <location>
        <begin position="532"/>
        <end position="568"/>
    </location>
</feature>
<dbReference type="PANTHER" id="PTHR33116">
    <property type="entry name" value="REVERSE TRANSCRIPTASE ZINC-BINDING DOMAIN-CONTAINING PROTEIN-RELATED-RELATED"/>
    <property type="match status" value="1"/>
</dbReference>
<evidence type="ECO:0000313" key="3">
    <source>
        <dbReference type="EMBL" id="BBN67784.1"/>
    </source>
</evidence>
<dbReference type="InterPro" id="IPR000477">
    <property type="entry name" value="RT_dom"/>
</dbReference>
<accession>A0A5H2XKI7</accession>
<dbReference type="EMBL" id="AP020521">
    <property type="protein sequence ID" value="BBN67784.1"/>
    <property type="molecule type" value="Genomic_DNA"/>
</dbReference>
<organism evidence="3">
    <name type="scientific">Prunus dulcis</name>
    <name type="common">Almond</name>
    <name type="synonym">Amygdalus dulcis</name>
    <dbReference type="NCBI Taxonomy" id="3755"/>
    <lineage>
        <taxon>Eukaryota</taxon>
        <taxon>Viridiplantae</taxon>
        <taxon>Streptophyta</taxon>
        <taxon>Embryophyta</taxon>
        <taxon>Tracheophyta</taxon>
        <taxon>Spermatophyta</taxon>
        <taxon>Magnoliopsida</taxon>
        <taxon>eudicotyledons</taxon>
        <taxon>Gunneridae</taxon>
        <taxon>Pentapetalae</taxon>
        <taxon>rosids</taxon>
        <taxon>fabids</taxon>
        <taxon>Rosales</taxon>
        <taxon>Rosaceae</taxon>
        <taxon>Amygdaloideae</taxon>
        <taxon>Amygdaleae</taxon>
        <taxon>Prunus</taxon>
    </lineage>
</organism>
<dbReference type="InterPro" id="IPR043502">
    <property type="entry name" value="DNA/RNA_pol_sf"/>
</dbReference>
<dbReference type="PANTHER" id="PTHR33116:SF78">
    <property type="entry name" value="OS12G0587133 PROTEIN"/>
    <property type="match status" value="1"/>
</dbReference>
<protein>
    <submittedName>
        <fullName evidence="3">VIRB2-interacting protein 2</fullName>
    </submittedName>
</protein>
<feature type="region of interest" description="Disordered" evidence="1">
    <location>
        <begin position="451"/>
        <end position="511"/>
    </location>
</feature>